<protein>
    <submittedName>
        <fullName evidence="1">Uncharacterized protein</fullName>
    </submittedName>
</protein>
<comment type="caution">
    <text evidence="1">The sequence shown here is derived from an EMBL/GenBank/DDBJ whole genome shotgun (WGS) entry which is preliminary data.</text>
</comment>
<sequence length="76" mass="8897">MQISEILNKTELPFVDINTKEDTKLFMDPLFIEFISSRDNNPLHSLSLEATQQIDAFFEKVARIHRSKSKNKNLLF</sequence>
<reference evidence="1 2" key="1">
    <citation type="submission" date="2015-03" db="EMBL/GenBank/DDBJ databases">
        <title>Genome Assembly of Staphylococcus cohnii subsp. cohnii strain G22B2.</title>
        <authorList>
            <person name="Nair G."/>
            <person name="Kaur G."/>
            <person name="Khatri I."/>
            <person name="Singh N.K."/>
            <person name="Sathyabama S."/>
            <person name="Maurya S.K."/>
            <person name="Subramanian S."/>
            <person name="Agrewala J.N."/>
            <person name="Mayilraj S."/>
        </authorList>
    </citation>
    <scope>NUCLEOTIDE SEQUENCE [LARGE SCALE GENOMIC DNA]</scope>
    <source>
        <strain evidence="1 2">G22B2</strain>
    </source>
</reference>
<organism evidence="1 2">
    <name type="scientific">Staphylococcus cohnii subsp. cohnii</name>
    <dbReference type="NCBI Taxonomy" id="74704"/>
    <lineage>
        <taxon>Bacteria</taxon>
        <taxon>Bacillati</taxon>
        <taxon>Bacillota</taxon>
        <taxon>Bacilli</taxon>
        <taxon>Bacillales</taxon>
        <taxon>Staphylococcaceae</taxon>
        <taxon>Staphylococcus</taxon>
        <taxon>Staphylococcus cohnii species complex</taxon>
    </lineage>
</organism>
<gene>
    <name evidence="1" type="ORF">UF66_1533</name>
</gene>
<name>A0A0M2NYG5_STACC</name>
<dbReference type="EMBL" id="LAKJ01000023">
    <property type="protein sequence ID" value="KKI62985.1"/>
    <property type="molecule type" value="Genomic_DNA"/>
</dbReference>
<evidence type="ECO:0000313" key="1">
    <source>
        <dbReference type="EMBL" id="KKI62985.1"/>
    </source>
</evidence>
<dbReference type="RefSeq" id="WP_052725223.1">
    <property type="nucleotide sequence ID" value="NZ_LAKJ01000023.1"/>
</dbReference>
<proteinExistence type="predicted"/>
<dbReference type="AlphaFoldDB" id="A0A0M2NYG5"/>
<evidence type="ECO:0000313" key="2">
    <source>
        <dbReference type="Proteomes" id="UP000034455"/>
    </source>
</evidence>
<accession>A0A0M2NYG5</accession>
<dbReference type="PATRIC" id="fig|74704.6.peg.1570"/>
<dbReference type="Proteomes" id="UP000034455">
    <property type="component" value="Unassembled WGS sequence"/>
</dbReference>